<sequence>MDSPTALLTAKMIAIPLALTSAGYGINASQNTVPRLYKEPAKIATSIFAHVFHTGAYFVVPSTLLSVAASAFLAYSIPRQRQIWGTVAVTTLAALPWTRLVMMPGISRLLAISEDEAAQHKCGGSGEHTYLLKKWVGQNYIRASFFLIAGLTGLMPGFPSDPPPGYWELHYDQPHPSNGPQRLHEGLAESRYCDDFRPRNRSKVAQIETWLSTFNFILREAQRKNDQSAFDKLLTVMKRAASAVDAGTFPMRSAQAKVDESKVQEPDESELFPLGSHRAFYHIMHPKAENEIGLTTEEKLTRARVRIREAKEKHAVRMAMEEADADEQVWDDREAKGSGETTLVEDEMVESVGGLTMD</sequence>
<accession>A0A1V8TV38</accession>
<dbReference type="OrthoDB" id="5954308at2759"/>
<protein>
    <submittedName>
        <fullName evidence="2">Uncharacterized protein</fullName>
    </submittedName>
</protein>
<dbReference type="STRING" id="1507870.A0A1V8TV38"/>
<proteinExistence type="predicted"/>
<dbReference type="AlphaFoldDB" id="A0A1V8TV38"/>
<evidence type="ECO:0000313" key="3">
    <source>
        <dbReference type="Proteomes" id="UP000192596"/>
    </source>
</evidence>
<evidence type="ECO:0000256" key="1">
    <source>
        <dbReference type="SAM" id="Phobius"/>
    </source>
</evidence>
<dbReference type="InParanoid" id="A0A1V8TV38"/>
<dbReference type="EMBL" id="NAJO01000001">
    <property type="protein sequence ID" value="OQO15207.1"/>
    <property type="molecule type" value="Genomic_DNA"/>
</dbReference>
<dbReference type="Pfam" id="PF08592">
    <property type="entry name" value="Anthrone_oxy"/>
    <property type="match status" value="1"/>
</dbReference>
<comment type="caution">
    <text evidence="2">The sequence shown here is derived from an EMBL/GenBank/DDBJ whole genome shotgun (WGS) entry which is preliminary data.</text>
</comment>
<keyword evidence="1" id="KW-1133">Transmembrane helix</keyword>
<organism evidence="2 3">
    <name type="scientific">Cryoendolithus antarcticus</name>
    <dbReference type="NCBI Taxonomy" id="1507870"/>
    <lineage>
        <taxon>Eukaryota</taxon>
        <taxon>Fungi</taxon>
        <taxon>Dikarya</taxon>
        <taxon>Ascomycota</taxon>
        <taxon>Pezizomycotina</taxon>
        <taxon>Dothideomycetes</taxon>
        <taxon>Dothideomycetidae</taxon>
        <taxon>Cladosporiales</taxon>
        <taxon>Cladosporiaceae</taxon>
        <taxon>Cryoendolithus</taxon>
    </lineage>
</organism>
<feature type="transmembrane region" description="Helical" evidence="1">
    <location>
        <begin position="6"/>
        <end position="26"/>
    </location>
</feature>
<reference evidence="3" key="1">
    <citation type="submission" date="2017-03" db="EMBL/GenBank/DDBJ databases">
        <title>Genomes of endolithic fungi from Antarctica.</title>
        <authorList>
            <person name="Coleine C."/>
            <person name="Masonjones S."/>
            <person name="Stajich J.E."/>
        </authorList>
    </citation>
    <scope>NUCLEOTIDE SEQUENCE [LARGE SCALE GENOMIC DNA]</scope>
    <source>
        <strain evidence="3">CCFEE 5527</strain>
    </source>
</reference>
<name>A0A1V8TV38_9PEZI</name>
<feature type="transmembrane region" description="Helical" evidence="1">
    <location>
        <begin position="47"/>
        <end position="77"/>
    </location>
</feature>
<keyword evidence="1" id="KW-0472">Membrane</keyword>
<keyword evidence="3" id="KW-1185">Reference proteome</keyword>
<evidence type="ECO:0000313" key="2">
    <source>
        <dbReference type="EMBL" id="OQO15207.1"/>
    </source>
</evidence>
<keyword evidence="1" id="KW-0812">Transmembrane</keyword>
<gene>
    <name evidence="2" type="ORF">B0A48_00590</name>
</gene>
<dbReference type="InterPro" id="IPR013901">
    <property type="entry name" value="Anthrone_oxy"/>
</dbReference>
<dbReference type="Proteomes" id="UP000192596">
    <property type="component" value="Unassembled WGS sequence"/>
</dbReference>
<feature type="transmembrane region" description="Helical" evidence="1">
    <location>
        <begin position="83"/>
        <end position="102"/>
    </location>
</feature>